<reference evidence="1" key="1">
    <citation type="submission" date="2020-08" db="EMBL/GenBank/DDBJ databases">
        <title>Multicomponent nature underlies the extraordinary mechanical properties of spider dragline silk.</title>
        <authorList>
            <person name="Kono N."/>
            <person name="Nakamura H."/>
            <person name="Mori M."/>
            <person name="Yoshida Y."/>
            <person name="Ohtoshi R."/>
            <person name="Malay A.D."/>
            <person name="Moran D.A.P."/>
            <person name="Tomita M."/>
            <person name="Numata K."/>
            <person name="Arakawa K."/>
        </authorList>
    </citation>
    <scope>NUCLEOTIDE SEQUENCE</scope>
</reference>
<accession>A0A8X6TTF4</accession>
<dbReference type="Proteomes" id="UP000887013">
    <property type="component" value="Unassembled WGS sequence"/>
</dbReference>
<dbReference type="EMBL" id="BMAW01015189">
    <property type="protein sequence ID" value="GFT42468.1"/>
    <property type="molecule type" value="Genomic_DNA"/>
</dbReference>
<sequence>MFFGNPSAFAVSETRICKKCHAPLSSANLLIIELKYALLNPVRNITCKPCFDTFSTPSKLAQQKPKISLDHGGTDKNSIELIPSQISFNRTGPINWVANSLSFSTPHHFIK</sequence>
<comment type="caution">
    <text evidence="1">The sequence shown here is derived from an EMBL/GenBank/DDBJ whole genome shotgun (WGS) entry which is preliminary data.</text>
</comment>
<organism evidence="1 2">
    <name type="scientific">Nephila pilipes</name>
    <name type="common">Giant wood spider</name>
    <name type="synonym">Nephila maculata</name>
    <dbReference type="NCBI Taxonomy" id="299642"/>
    <lineage>
        <taxon>Eukaryota</taxon>
        <taxon>Metazoa</taxon>
        <taxon>Ecdysozoa</taxon>
        <taxon>Arthropoda</taxon>
        <taxon>Chelicerata</taxon>
        <taxon>Arachnida</taxon>
        <taxon>Araneae</taxon>
        <taxon>Araneomorphae</taxon>
        <taxon>Entelegynae</taxon>
        <taxon>Araneoidea</taxon>
        <taxon>Nephilidae</taxon>
        <taxon>Nephila</taxon>
    </lineage>
</organism>
<name>A0A8X6TTF4_NEPPI</name>
<protein>
    <submittedName>
        <fullName evidence="1">Uncharacterized protein</fullName>
    </submittedName>
</protein>
<evidence type="ECO:0000313" key="2">
    <source>
        <dbReference type="Proteomes" id="UP000887013"/>
    </source>
</evidence>
<gene>
    <name evidence="1" type="ORF">NPIL_246621</name>
</gene>
<dbReference type="AlphaFoldDB" id="A0A8X6TTF4"/>
<keyword evidence="2" id="KW-1185">Reference proteome</keyword>
<evidence type="ECO:0000313" key="1">
    <source>
        <dbReference type="EMBL" id="GFT42468.1"/>
    </source>
</evidence>
<proteinExistence type="predicted"/>